<name>A0A3E1PA47_9BACT</name>
<keyword evidence="2" id="KW-1185">Reference proteome</keyword>
<reference evidence="1 2" key="1">
    <citation type="submission" date="2018-08" db="EMBL/GenBank/DDBJ databases">
        <title>Chitinophaga sp. K20C18050901, a novel bacterium isolated from forest soil.</title>
        <authorList>
            <person name="Wang C."/>
        </authorList>
    </citation>
    <scope>NUCLEOTIDE SEQUENCE [LARGE SCALE GENOMIC DNA]</scope>
    <source>
        <strain evidence="1 2">K20C18050901</strain>
    </source>
</reference>
<dbReference type="OrthoDB" id="650731at2"/>
<evidence type="ECO:0000313" key="1">
    <source>
        <dbReference type="EMBL" id="RFM36997.1"/>
    </source>
</evidence>
<organism evidence="1 2">
    <name type="scientific">Chitinophaga silvisoli</name>
    <dbReference type="NCBI Taxonomy" id="2291814"/>
    <lineage>
        <taxon>Bacteria</taxon>
        <taxon>Pseudomonadati</taxon>
        <taxon>Bacteroidota</taxon>
        <taxon>Chitinophagia</taxon>
        <taxon>Chitinophagales</taxon>
        <taxon>Chitinophagaceae</taxon>
        <taxon>Chitinophaga</taxon>
    </lineage>
</organism>
<comment type="caution">
    <text evidence="1">The sequence shown here is derived from an EMBL/GenBank/DDBJ whole genome shotgun (WGS) entry which is preliminary data.</text>
</comment>
<dbReference type="EMBL" id="QTJV01000001">
    <property type="protein sequence ID" value="RFM36997.1"/>
    <property type="molecule type" value="Genomic_DNA"/>
</dbReference>
<sequence length="194" mass="22217">MAEDAKQEKEILAELKKDFPLTKESIKEINLGQFSSFRQGGNFKITYAWRLANSLQQVIFVKYRNAAKSNAADNSRYAGVCINLAHPLPEFKITANTENDKFLNLYLPNSVKVKTVPAFNHKYILESTDPGTIEQVIGIEFFNKIMTVQDLNVEVKERKCLIYGVHPFNYESCKVMFQLAEDIVKMDRVQQVAE</sequence>
<proteinExistence type="predicted"/>
<dbReference type="RefSeq" id="WP_116852317.1">
    <property type="nucleotide sequence ID" value="NZ_QTJV01000001.1"/>
</dbReference>
<protein>
    <submittedName>
        <fullName evidence="1">Uncharacterized protein</fullName>
    </submittedName>
</protein>
<evidence type="ECO:0000313" key="2">
    <source>
        <dbReference type="Proteomes" id="UP000261174"/>
    </source>
</evidence>
<dbReference type="AlphaFoldDB" id="A0A3E1PA47"/>
<accession>A0A3E1PA47</accession>
<gene>
    <name evidence="1" type="ORF">DXN04_05730</name>
</gene>
<dbReference type="Proteomes" id="UP000261174">
    <property type="component" value="Unassembled WGS sequence"/>
</dbReference>